<evidence type="ECO:0000313" key="3">
    <source>
        <dbReference type="EMBL" id="UUI76486.1"/>
    </source>
</evidence>
<keyword evidence="2" id="KW-0812">Transmembrane</keyword>
<keyword evidence="2" id="KW-0472">Membrane</keyword>
<proteinExistence type="predicted"/>
<organism evidence="3 4">
    <name type="scientific">Cellulomonas chengniuliangii</name>
    <dbReference type="NCBI Taxonomy" id="2968084"/>
    <lineage>
        <taxon>Bacteria</taxon>
        <taxon>Bacillati</taxon>
        <taxon>Actinomycetota</taxon>
        <taxon>Actinomycetes</taxon>
        <taxon>Micrococcales</taxon>
        <taxon>Cellulomonadaceae</taxon>
        <taxon>Cellulomonas</taxon>
    </lineage>
</organism>
<name>A0ABY5L135_9CELL</name>
<evidence type="ECO:0000313" key="4">
    <source>
        <dbReference type="Proteomes" id="UP001316189"/>
    </source>
</evidence>
<evidence type="ECO:0000256" key="2">
    <source>
        <dbReference type="SAM" id="Phobius"/>
    </source>
</evidence>
<keyword evidence="4" id="KW-1185">Reference proteome</keyword>
<reference evidence="3 4" key="1">
    <citation type="submission" date="2022-07" db="EMBL/GenBank/DDBJ databases">
        <title>Novel species in genus cellulomonas.</title>
        <authorList>
            <person name="Ye L."/>
        </authorList>
    </citation>
    <scope>NUCLEOTIDE SEQUENCE [LARGE SCALE GENOMIC DNA]</scope>
    <source>
        <strain evidence="4">zg-Y338</strain>
    </source>
</reference>
<feature type="region of interest" description="Disordered" evidence="1">
    <location>
        <begin position="160"/>
        <end position="258"/>
    </location>
</feature>
<dbReference type="InterPro" id="IPR028037">
    <property type="entry name" value="Antitoxin_Rv0909/MT0933"/>
</dbReference>
<keyword evidence="2" id="KW-1133">Transmembrane helix</keyword>
<feature type="transmembrane region" description="Helical" evidence="2">
    <location>
        <begin position="20"/>
        <end position="47"/>
    </location>
</feature>
<feature type="compositionally biased region" description="Basic and acidic residues" evidence="1">
    <location>
        <begin position="237"/>
        <end position="258"/>
    </location>
</feature>
<protein>
    <submittedName>
        <fullName evidence="3">Antitoxin</fullName>
    </submittedName>
</protein>
<dbReference type="Pfam" id="PF14013">
    <property type="entry name" value="MT0933_antitox"/>
    <property type="match status" value="1"/>
</dbReference>
<feature type="compositionally biased region" description="Basic and acidic residues" evidence="1">
    <location>
        <begin position="202"/>
        <end position="229"/>
    </location>
</feature>
<dbReference type="EMBL" id="CP101988">
    <property type="protein sequence ID" value="UUI76486.1"/>
    <property type="molecule type" value="Genomic_DNA"/>
</dbReference>
<evidence type="ECO:0000256" key="1">
    <source>
        <dbReference type="SAM" id="MobiDB-lite"/>
    </source>
</evidence>
<dbReference type="RefSeq" id="WP_227568763.1">
    <property type="nucleotide sequence ID" value="NZ_CP101988.1"/>
</dbReference>
<dbReference type="Proteomes" id="UP001316189">
    <property type="component" value="Chromosome"/>
</dbReference>
<accession>A0ABY5L135</accession>
<gene>
    <name evidence="3" type="ORF">NP064_06260</name>
</gene>
<sequence length="258" mass="26116">MTGPLVAERAAAVNAASLDWVGWAVVLGPAATLVAGLVAGVVAYLAIAQRRRADAKAEWWRRTQWALDEVLSGEPDRRRVGVAVLYRLAESELATPEDLEVFDAAWGLVLGIGGPVASAAPEPSATEVTAARGRVLTDGRRGVATAGWVVRLAVGASGVPAAGGVADREPAPPDAAGRGATDDGSGPHGPRLDGGEGLMGIDDMKDKASQAAKSDKAEGASDSGLDKAESAASSKAGEGHEDKVAQARDKGDEALGNA</sequence>